<reference evidence="18 19" key="1">
    <citation type="submission" date="2015-09" db="EMBL/GenBank/DDBJ databases">
        <authorList>
            <consortium name="Pathogen Informatics"/>
        </authorList>
    </citation>
    <scope>NUCLEOTIDE SEQUENCE [LARGE SCALE GENOMIC DNA]</scope>
    <source>
        <strain evidence="4 18">2789STDY5608822</strain>
        <strain evidence="3 19">2789STDY5608872</strain>
    </source>
</reference>
<reference evidence="14 28" key="7">
    <citation type="submission" date="2020-04" db="EMBL/GenBank/DDBJ databases">
        <title>Complete Genomes and Methylome analysis of CBBP consortium that reverse antibiotic-induced susceptibility to vancomycin-resistant Enterococcus faecium infection.</title>
        <authorList>
            <person name="Fomenkov A."/>
            <person name="Zhang Z."/>
            <person name="Pamer E."/>
            <person name="Roberts R.J."/>
        </authorList>
    </citation>
    <scope>NUCLEOTIDE SEQUENCE [LARGE SCALE GENOMIC DNA]</scope>
    <source>
        <strain evidence="28">CBBP</strain>
        <strain evidence="14">CBBP-1</strain>
    </source>
</reference>
<dbReference type="EMBL" id="CYYK01000004">
    <property type="protein sequence ID" value="CUN97238.1"/>
    <property type="molecule type" value="Genomic_DNA"/>
</dbReference>
<keyword evidence="2" id="KW-0732">Signal</keyword>
<dbReference type="Proteomes" id="UP000095591">
    <property type="component" value="Unassembled WGS sequence"/>
</dbReference>
<dbReference type="Proteomes" id="UP001211522">
    <property type="component" value="Unassembled WGS sequence"/>
</dbReference>
<dbReference type="EMBL" id="WKLT01000004">
    <property type="protein sequence ID" value="MRY57406.1"/>
    <property type="molecule type" value="Genomic_DNA"/>
</dbReference>
<feature type="chain" id="PRO_5014533238" evidence="2">
    <location>
        <begin position="22"/>
        <end position="290"/>
    </location>
</feature>
<evidence type="ECO:0000313" key="11">
    <source>
        <dbReference type="EMBL" id="MRZ54507.1"/>
    </source>
</evidence>
<evidence type="ECO:0000313" key="8">
    <source>
        <dbReference type="EMBL" id="MRY57406.1"/>
    </source>
</evidence>
<protein>
    <submittedName>
        <fullName evidence="3">Chromosome segregation protein SMC</fullName>
    </submittedName>
</protein>
<dbReference type="EMBL" id="WKMO01000003">
    <property type="protein sequence ID" value="MSB72498.1"/>
    <property type="molecule type" value="Genomic_DNA"/>
</dbReference>
<feature type="signal peptide" evidence="2">
    <location>
        <begin position="1"/>
        <end position="21"/>
    </location>
</feature>
<dbReference type="Proteomes" id="UP000441358">
    <property type="component" value="Unassembled WGS sequence"/>
</dbReference>
<dbReference type="GeneID" id="93522502"/>
<evidence type="ECO:0000313" key="16">
    <source>
        <dbReference type="EMBL" id="TWV59255.1"/>
    </source>
</evidence>
<dbReference type="Proteomes" id="UP000501982">
    <property type="component" value="Chromosome"/>
</dbReference>
<proteinExistence type="predicted"/>
<evidence type="ECO:0000313" key="14">
    <source>
        <dbReference type="EMBL" id="QJE29247.1"/>
    </source>
</evidence>
<evidence type="ECO:0000256" key="1">
    <source>
        <dbReference type="SAM" id="Coils"/>
    </source>
</evidence>
<reference evidence="17" key="10">
    <citation type="submission" date="2023-03" db="EMBL/GenBank/DDBJ databases">
        <title>Parabacteroides distasonis, a bacteria resistant against UC.</title>
        <authorList>
            <person name="Dai W."/>
        </authorList>
    </citation>
    <scope>NUCLEOTIDE SEQUENCE</scope>
    <source>
        <strain evidence="17">F1-28</strain>
    </source>
</reference>
<dbReference type="Proteomes" id="UP000441609">
    <property type="component" value="Unassembled WGS sequence"/>
</dbReference>
<evidence type="ECO:0000313" key="6">
    <source>
        <dbReference type="EMBL" id="MDB9006454.1"/>
    </source>
</evidence>
<evidence type="ECO:0000313" key="23">
    <source>
        <dbReference type="Proteomes" id="UP000432516"/>
    </source>
</evidence>
<dbReference type="EMBL" id="JAQMPJ010000016">
    <property type="protein sequence ID" value="MDB9006454.1"/>
    <property type="molecule type" value="Genomic_DNA"/>
</dbReference>
<evidence type="ECO:0000313" key="21">
    <source>
        <dbReference type="Proteomes" id="UP000284660"/>
    </source>
</evidence>
<evidence type="ECO:0000313" key="20">
    <source>
        <dbReference type="Proteomes" id="UP000195950"/>
    </source>
</evidence>
<dbReference type="Proteomes" id="UP001210126">
    <property type="component" value="Unassembled WGS sequence"/>
</dbReference>
<dbReference type="Proteomes" id="UP001221009">
    <property type="component" value="Chromosome"/>
</dbReference>
<dbReference type="EMBL" id="CP120353">
    <property type="protein sequence ID" value="WET62890.1"/>
    <property type="molecule type" value="Genomic_DNA"/>
</dbReference>
<reference evidence="6" key="9">
    <citation type="submission" date="2023-01" db="EMBL/GenBank/DDBJ databases">
        <title>Human gut microbiome strain richness.</title>
        <authorList>
            <person name="Chen-Liaw A."/>
        </authorList>
    </citation>
    <scope>NUCLEOTIDE SEQUENCE</scope>
    <source>
        <strain evidence="7">D35st1_E5_D35t1_190705</strain>
        <strain evidence="6">RTP21484st1_E5_RTP21484_190118</strain>
    </source>
</reference>
<reference evidence="20" key="2">
    <citation type="submission" date="2017-04" db="EMBL/GenBank/DDBJ databases">
        <title>Function of individual gut microbiota members based on whole genome sequencing of pure cultures obtained from chicken caecum.</title>
        <authorList>
            <person name="Medvecky M."/>
            <person name="Cejkova D."/>
            <person name="Polansky O."/>
            <person name="Karasova D."/>
            <person name="Kubasova T."/>
            <person name="Cizek A."/>
            <person name="Rychlik I."/>
        </authorList>
    </citation>
    <scope>NUCLEOTIDE SEQUENCE [LARGE SCALE GENOMIC DNA]</scope>
    <source>
        <strain evidence="20">An199</strain>
    </source>
</reference>
<name>A0A173TMY6_PARDI</name>
<evidence type="ECO:0000313" key="24">
    <source>
        <dbReference type="Proteomes" id="UP000441358"/>
    </source>
</evidence>
<evidence type="ECO:0000313" key="5">
    <source>
        <dbReference type="EMBL" id="MCB6517092.1"/>
    </source>
</evidence>
<evidence type="ECO:0000313" key="28">
    <source>
        <dbReference type="Proteomes" id="UP000501982"/>
    </source>
</evidence>
<dbReference type="PROSITE" id="PS51257">
    <property type="entry name" value="PROKAR_LIPOPROTEIN"/>
    <property type="match status" value="1"/>
</dbReference>
<evidence type="ECO:0000313" key="13">
    <source>
        <dbReference type="EMBL" id="OUP20170.1"/>
    </source>
</evidence>
<evidence type="ECO:0000313" key="4">
    <source>
        <dbReference type="EMBL" id="CUN97238.1"/>
    </source>
</evidence>
<reference evidence="15 21" key="4">
    <citation type="submission" date="2018-08" db="EMBL/GenBank/DDBJ databases">
        <title>A genome reference for cultivated species of the human gut microbiota.</title>
        <authorList>
            <person name="Zou Y."/>
            <person name="Xue W."/>
            <person name="Luo G."/>
        </authorList>
    </citation>
    <scope>NUCLEOTIDE SEQUENCE [LARGE SCALE GENOMIC DNA]</scope>
    <source>
        <strain evidence="15 21">AM30-4</strain>
    </source>
</reference>
<evidence type="ECO:0000313" key="15">
    <source>
        <dbReference type="EMBL" id="RHD75158.1"/>
    </source>
</evidence>
<dbReference type="EMBL" id="QSJN01000005">
    <property type="protein sequence ID" value="RHD75158.1"/>
    <property type="molecule type" value="Genomic_DNA"/>
</dbReference>
<dbReference type="EMBL" id="JAQMPX010000034">
    <property type="protein sequence ID" value="MDB9137880.1"/>
    <property type="molecule type" value="Genomic_DNA"/>
</dbReference>
<dbReference type="Proteomes" id="UP000432516">
    <property type="component" value="Unassembled WGS sequence"/>
</dbReference>
<reference evidence="23 24" key="5">
    <citation type="journal article" date="2019" name="Nat. Med.">
        <title>A library of human gut bacterial isolates paired with longitudinal multiomics data enables mechanistic microbiome research.</title>
        <authorList>
            <person name="Poyet M."/>
            <person name="Groussin M."/>
            <person name="Gibbons S.M."/>
            <person name="Avila-Pacheco J."/>
            <person name="Jiang X."/>
            <person name="Kearney S.M."/>
            <person name="Perrotta A.R."/>
            <person name="Berdy B."/>
            <person name="Zhao S."/>
            <person name="Lieberman T.D."/>
            <person name="Swanson P.K."/>
            <person name="Smith M."/>
            <person name="Roesemann S."/>
            <person name="Alexander J.E."/>
            <person name="Rich S.A."/>
            <person name="Livny J."/>
            <person name="Vlamakis H."/>
            <person name="Clish C."/>
            <person name="Bullock K."/>
            <person name="Deik A."/>
            <person name="Scott J."/>
            <person name="Pierce K.A."/>
            <person name="Xavier R.J."/>
            <person name="Alm E.J."/>
        </authorList>
    </citation>
    <scope>NUCLEOTIDE SEQUENCE [LARGE SCALE GENOMIC DNA]</scope>
    <source>
        <strain evidence="11 23">BIOML-A2</strain>
        <strain evidence="12 25">BIOML-A20</strain>
        <strain evidence="10 24">BIOML-A32</strain>
        <strain evidence="8 27">BIOML-A41</strain>
        <strain evidence="9 26">BIOML-A9</strain>
    </source>
</reference>
<dbReference type="AlphaFoldDB" id="A0A173TMY6"/>
<dbReference type="EMBL" id="WKMY01000003">
    <property type="protein sequence ID" value="MRY92985.1"/>
    <property type="molecule type" value="Genomic_DNA"/>
</dbReference>
<evidence type="ECO:0000313" key="12">
    <source>
        <dbReference type="EMBL" id="MSB72498.1"/>
    </source>
</evidence>
<evidence type="ECO:0000313" key="19">
    <source>
        <dbReference type="Proteomes" id="UP000095591"/>
    </source>
</evidence>
<keyword evidence="1" id="KW-0175">Coiled coil</keyword>
<evidence type="ECO:0000313" key="26">
    <source>
        <dbReference type="Proteomes" id="UP000461276"/>
    </source>
</evidence>
<evidence type="ECO:0000313" key="22">
    <source>
        <dbReference type="Proteomes" id="UP000315827"/>
    </source>
</evidence>
<dbReference type="EMBL" id="NFJX01000005">
    <property type="protein sequence ID" value="OUP20170.1"/>
    <property type="molecule type" value="Genomic_DNA"/>
</dbReference>
<evidence type="ECO:0000313" key="18">
    <source>
        <dbReference type="Proteomes" id="UP000095455"/>
    </source>
</evidence>
<feature type="coiled-coil region" evidence="1">
    <location>
        <begin position="84"/>
        <end position="174"/>
    </location>
</feature>
<gene>
    <name evidence="13" type="ORF">B5F32_07940</name>
    <name evidence="15" type="ORF">DW782_09755</name>
    <name evidence="4" type="ORF">ERS852380_01334</name>
    <name evidence="3" type="ORF">ERS852429_01634</name>
    <name evidence="16" type="ORF">FSA05_18630</name>
    <name evidence="8" type="ORF">GKD59_05670</name>
    <name evidence="10" type="ORF">GKD66_10525</name>
    <name evidence="9" type="ORF">GKD67_07055</name>
    <name evidence="11" type="ORF">GKD68_07030</name>
    <name evidence="12" type="ORF">GKD70_04195</name>
    <name evidence="14" type="ORF">HHO38_13425</name>
    <name evidence="5" type="ORF">LI194_04680</name>
    <name evidence="17" type="ORF">P2T59_14420</name>
    <name evidence="6" type="ORF">PN599_15780</name>
    <name evidence="7" type="ORF">PN612_05045</name>
</gene>
<dbReference type="EMBL" id="CYXP01000003">
    <property type="protein sequence ID" value="CUN03529.1"/>
    <property type="molecule type" value="Genomic_DNA"/>
</dbReference>
<reference evidence="16 22" key="6">
    <citation type="submission" date="2019-07" db="EMBL/GenBank/DDBJ databases">
        <title>Genome sequencing of Parabacteroides distasonis iSURF_7.</title>
        <authorList>
            <person name="Degefu H.N."/>
            <person name="Ruoff K.L."/>
            <person name="Price C.E."/>
            <person name="Valls R.A."/>
            <person name="O'Toole G.A."/>
        </authorList>
    </citation>
    <scope>NUCLEOTIDE SEQUENCE [LARGE SCALE GENOMIC DNA]</scope>
    <source>
        <strain evidence="16 22">CFPLTA003_1B</strain>
    </source>
</reference>
<dbReference type="Proteomes" id="UP000095455">
    <property type="component" value="Unassembled WGS sequence"/>
</dbReference>
<evidence type="ECO:0000313" key="10">
    <source>
        <dbReference type="EMBL" id="MRZ50647.1"/>
    </source>
</evidence>
<dbReference type="EMBL" id="VOHW01000015">
    <property type="protein sequence ID" value="TWV59255.1"/>
    <property type="molecule type" value="Genomic_DNA"/>
</dbReference>
<evidence type="ECO:0000313" key="3">
    <source>
        <dbReference type="EMBL" id="CUN03529.1"/>
    </source>
</evidence>
<evidence type="ECO:0000313" key="17">
    <source>
        <dbReference type="EMBL" id="WET62890.1"/>
    </source>
</evidence>
<sequence>MKKVLLVCVCTAMLASCGQNSADYKKLKAENDSLRIENTKNTDELNDMLSTLNDIESDFQSIRDAENYLTIQQQTGGELNQSRRDQIKQNMQLISETLKKNKEQISQLEEKLKKSGIQSSALRKTIDRLSSELDQKATMIVALQEDLAKKNVRIQELDEMVSSLNEDVESLATTAAAQSEKLNAQDKALHTAYYCFGTSKELKEQKILSGGGLFSKSKVLQSGFNKDYFISIDIREVKEIPLFASKAKLKSNHPEGSYEFVEDEDGNLTLKINDEKAFWSLGKYLVIEVG</sequence>
<dbReference type="Proteomes" id="UP000463337">
    <property type="component" value="Unassembled WGS sequence"/>
</dbReference>
<dbReference type="Proteomes" id="UP000284660">
    <property type="component" value="Unassembled WGS sequence"/>
</dbReference>
<dbReference type="EMBL" id="CP051672">
    <property type="protein sequence ID" value="QJE29247.1"/>
    <property type="molecule type" value="Genomic_DNA"/>
</dbReference>
<evidence type="ECO:0000313" key="7">
    <source>
        <dbReference type="EMBL" id="MDB9137880.1"/>
    </source>
</evidence>
<dbReference type="RefSeq" id="WP_005861330.1">
    <property type="nucleotide sequence ID" value="NZ_AP019729.1"/>
</dbReference>
<dbReference type="EMBL" id="JAJCNI010000004">
    <property type="protein sequence ID" value="MCB6517092.1"/>
    <property type="molecule type" value="Genomic_DNA"/>
</dbReference>
<evidence type="ECO:0000313" key="27">
    <source>
        <dbReference type="Proteomes" id="UP000463337"/>
    </source>
</evidence>
<dbReference type="Proteomes" id="UP001198806">
    <property type="component" value="Unassembled WGS sequence"/>
</dbReference>
<dbReference type="DNASU" id="5307656"/>
<reference evidence="5" key="8">
    <citation type="submission" date="2021-10" db="EMBL/GenBank/DDBJ databases">
        <title>Collection of gut derived symbiotic bacterial strains cultured from healthy donors.</title>
        <authorList>
            <person name="Lin H."/>
            <person name="Littmann E."/>
            <person name="Kohout C."/>
            <person name="Pamer E.G."/>
        </authorList>
    </citation>
    <scope>NUCLEOTIDE SEQUENCE</scope>
    <source>
        <strain evidence="5">DFI.2.94</strain>
    </source>
</reference>
<dbReference type="Proteomes" id="UP000461276">
    <property type="component" value="Unassembled WGS sequence"/>
</dbReference>
<reference evidence="13" key="3">
    <citation type="journal article" date="2018" name="BMC Genomics">
        <title>Whole genome sequencing and function prediction of 133 gut anaerobes isolated from chicken caecum in pure cultures.</title>
        <authorList>
            <person name="Medvecky M."/>
            <person name="Cejkova D."/>
            <person name="Polansky O."/>
            <person name="Karasova D."/>
            <person name="Kubasova T."/>
            <person name="Cizek A."/>
            <person name="Rychlik I."/>
        </authorList>
    </citation>
    <scope>NUCLEOTIDE SEQUENCE</scope>
    <source>
        <strain evidence="13">An199</strain>
    </source>
</reference>
<dbReference type="Proteomes" id="UP000315827">
    <property type="component" value="Unassembled WGS sequence"/>
</dbReference>
<dbReference type="OMA" id="WYVFGTK"/>
<dbReference type="Proteomes" id="UP000195950">
    <property type="component" value="Unassembled WGS sequence"/>
</dbReference>
<evidence type="ECO:0000313" key="25">
    <source>
        <dbReference type="Proteomes" id="UP000441609"/>
    </source>
</evidence>
<dbReference type="EMBL" id="WKNE01000004">
    <property type="protein sequence ID" value="MRZ54507.1"/>
    <property type="molecule type" value="Genomic_DNA"/>
</dbReference>
<dbReference type="OrthoDB" id="597123at2"/>
<accession>A0A173TMY6</accession>
<dbReference type="EMBL" id="WKMC01000006">
    <property type="protein sequence ID" value="MRZ50647.1"/>
    <property type="molecule type" value="Genomic_DNA"/>
</dbReference>
<evidence type="ECO:0000313" key="9">
    <source>
        <dbReference type="EMBL" id="MRY92985.1"/>
    </source>
</evidence>
<organism evidence="3 19">
    <name type="scientific">Parabacteroides distasonis</name>
    <dbReference type="NCBI Taxonomy" id="823"/>
    <lineage>
        <taxon>Bacteria</taxon>
        <taxon>Pseudomonadati</taxon>
        <taxon>Bacteroidota</taxon>
        <taxon>Bacteroidia</taxon>
        <taxon>Bacteroidales</taxon>
        <taxon>Tannerellaceae</taxon>
        <taxon>Parabacteroides</taxon>
    </lineage>
</organism>
<evidence type="ECO:0000256" key="2">
    <source>
        <dbReference type="SAM" id="SignalP"/>
    </source>
</evidence>